<dbReference type="Proteomes" id="UP001196565">
    <property type="component" value="Unassembled WGS sequence"/>
</dbReference>
<proteinExistence type="predicted"/>
<dbReference type="SUPFAM" id="SSF56747">
    <property type="entry name" value="Prim-pol domain"/>
    <property type="match status" value="1"/>
</dbReference>
<organism evidence="2 3">
    <name type="scientific">Roseomonas alba</name>
    <dbReference type="NCBI Taxonomy" id="2846776"/>
    <lineage>
        <taxon>Bacteria</taxon>
        <taxon>Pseudomonadati</taxon>
        <taxon>Pseudomonadota</taxon>
        <taxon>Alphaproteobacteria</taxon>
        <taxon>Acetobacterales</taxon>
        <taxon>Roseomonadaceae</taxon>
        <taxon>Roseomonas</taxon>
    </lineage>
</organism>
<name>A0ABS7A8W8_9PROT</name>
<evidence type="ECO:0000313" key="3">
    <source>
        <dbReference type="Proteomes" id="UP001196565"/>
    </source>
</evidence>
<protein>
    <submittedName>
        <fullName evidence="2">Bifunctional DNA primase/polymerase</fullName>
    </submittedName>
</protein>
<reference evidence="2 3" key="1">
    <citation type="submission" date="2021-07" db="EMBL/GenBank/DDBJ databases">
        <authorList>
            <person name="So Y."/>
        </authorList>
    </citation>
    <scope>NUCLEOTIDE SEQUENCE [LARGE SCALE GENOMIC DNA]</scope>
    <source>
        <strain evidence="2 3">HJA6</strain>
    </source>
</reference>
<gene>
    <name evidence="2" type="ORF">KPL78_07200</name>
</gene>
<comment type="caution">
    <text evidence="2">The sequence shown here is derived from an EMBL/GenBank/DDBJ whole genome shotgun (WGS) entry which is preliminary data.</text>
</comment>
<keyword evidence="3" id="KW-1185">Reference proteome</keyword>
<sequence length="272" mass="28638">MRLHPDIERVALLGWRCVPATATKKGMFSGYIDAATADLDTLERWAGEYPGCGWKVIPGGSNVWFLDVDQPGPDHAADGVAALRTLCDQHGPLPARPHGRSPSGGHLLVFRDTGAPIAPGSARLAPGLDVLAGRCCPMIPPSRRKGGSYRWSVAPWDVVPPPAPAWLLAAVAPRPVSRPPPRPAQDGVGLEQRIAGLIRTAASAAPGERNRCLYWTACRLGEAVAEGLLTERTAVALAQEAGLAAGLLPREVALTVASAMRTTMEAPRVGGR</sequence>
<evidence type="ECO:0000259" key="1">
    <source>
        <dbReference type="SMART" id="SM00943"/>
    </source>
</evidence>
<evidence type="ECO:0000313" key="2">
    <source>
        <dbReference type="EMBL" id="MBW6397624.1"/>
    </source>
</evidence>
<feature type="domain" description="DNA primase/polymerase bifunctional N-terminal" evidence="1">
    <location>
        <begin position="7"/>
        <end position="167"/>
    </location>
</feature>
<dbReference type="RefSeq" id="WP_219762222.1">
    <property type="nucleotide sequence ID" value="NZ_JAHYBZ010000002.1"/>
</dbReference>
<dbReference type="CDD" id="cd04859">
    <property type="entry name" value="Prim_Pol"/>
    <property type="match status" value="1"/>
</dbReference>
<dbReference type="EMBL" id="JAHYBZ010000002">
    <property type="protein sequence ID" value="MBW6397624.1"/>
    <property type="molecule type" value="Genomic_DNA"/>
</dbReference>
<dbReference type="Pfam" id="PF09250">
    <property type="entry name" value="Prim-Pol"/>
    <property type="match status" value="1"/>
</dbReference>
<accession>A0ABS7A8W8</accession>
<dbReference type="InterPro" id="IPR015330">
    <property type="entry name" value="DNA_primase/pol_bifunc_N"/>
</dbReference>
<dbReference type="SMART" id="SM00943">
    <property type="entry name" value="Prim-Pol"/>
    <property type="match status" value="1"/>
</dbReference>